<accession>A0A9X0D642</accession>
<reference evidence="3" key="1">
    <citation type="submission" date="2023-01" db="EMBL/GenBank/DDBJ databases">
        <title>Genome assembly of the deep-sea coral Lophelia pertusa.</title>
        <authorList>
            <person name="Herrera S."/>
            <person name="Cordes E."/>
        </authorList>
    </citation>
    <scope>NUCLEOTIDE SEQUENCE</scope>
    <source>
        <strain evidence="3">USNM1676648</strain>
        <tissue evidence="3">Polyp</tissue>
    </source>
</reference>
<keyword evidence="4" id="KW-1185">Reference proteome</keyword>
<dbReference type="EMBL" id="MU825874">
    <property type="protein sequence ID" value="KAJ7387058.1"/>
    <property type="molecule type" value="Genomic_DNA"/>
</dbReference>
<sequence length="73" mass="8459">MVQAGRIVSLMAFICCVTEAAVETNETRLYKELFENYNKYNHPVTNESKPVKVVFDFQLIRIIDVVSPHYFTS</sequence>
<dbReference type="Proteomes" id="UP001163046">
    <property type="component" value="Unassembled WGS sequence"/>
</dbReference>
<protein>
    <submittedName>
        <fullName evidence="3">Regulation of CoA-transferase</fullName>
    </submittedName>
</protein>
<dbReference type="Pfam" id="PF02931">
    <property type="entry name" value="Neur_chan_LBD"/>
    <property type="match status" value="1"/>
</dbReference>
<organism evidence="3 4">
    <name type="scientific">Desmophyllum pertusum</name>
    <dbReference type="NCBI Taxonomy" id="174260"/>
    <lineage>
        <taxon>Eukaryota</taxon>
        <taxon>Metazoa</taxon>
        <taxon>Cnidaria</taxon>
        <taxon>Anthozoa</taxon>
        <taxon>Hexacorallia</taxon>
        <taxon>Scleractinia</taxon>
        <taxon>Caryophylliina</taxon>
        <taxon>Caryophylliidae</taxon>
        <taxon>Desmophyllum</taxon>
    </lineage>
</organism>
<dbReference type="GO" id="GO:0005230">
    <property type="term" value="F:extracellular ligand-gated monoatomic ion channel activity"/>
    <property type="evidence" value="ECO:0007669"/>
    <property type="project" value="InterPro"/>
</dbReference>
<comment type="caution">
    <text evidence="3">The sequence shown here is derived from an EMBL/GenBank/DDBJ whole genome shotgun (WGS) entry which is preliminary data.</text>
</comment>
<evidence type="ECO:0000313" key="3">
    <source>
        <dbReference type="EMBL" id="KAJ7387058.1"/>
    </source>
</evidence>
<dbReference type="InterPro" id="IPR006202">
    <property type="entry name" value="Neur_chan_lig-bd"/>
</dbReference>
<evidence type="ECO:0000313" key="4">
    <source>
        <dbReference type="Proteomes" id="UP001163046"/>
    </source>
</evidence>
<feature type="chain" id="PRO_5040994684" evidence="1">
    <location>
        <begin position="21"/>
        <end position="73"/>
    </location>
</feature>
<dbReference type="SUPFAM" id="SSF63712">
    <property type="entry name" value="Nicotinic receptor ligand binding domain-like"/>
    <property type="match status" value="1"/>
</dbReference>
<dbReference type="InterPro" id="IPR036734">
    <property type="entry name" value="Neur_chan_lig-bd_sf"/>
</dbReference>
<evidence type="ECO:0000259" key="2">
    <source>
        <dbReference type="Pfam" id="PF02931"/>
    </source>
</evidence>
<gene>
    <name evidence="3" type="primary">nAChRa7</name>
    <name evidence="3" type="ORF">OS493_004022</name>
</gene>
<dbReference type="GO" id="GO:0016020">
    <property type="term" value="C:membrane"/>
    <property type="evidence" value="ECO:0007669"/>
    <property type="project" value="InterPro"/>
</dbReference>
<dbReference type="AlphaFoldDB" id="A0A9X0D642"/>
<proteinExistence type="predicted"/>
<feature type="signal peptide" evidence="1">
    <location>
        <begin position="1"/>
        <end position="20"/>
    </location>
</feature>
<feature type="domain" description="Neurotransmitter-gated ion-channel ligand-binding" evidence="2">
    <location>
        <begin position="26"/>
        <end position="65"/>
    </location>
</feature>
<name>A0A9X0D642_9CNID</name>
<dbReference type="Gene3D" id="2.70.170.10">
    <property type="entry name" value="Neurotransmitter-gated ion-channel ligand-binding domain"/>
    <property type="match status" value="1"/>
</dbReference>
<evidence type="ECO:0000256" key="1">
    <source>
        <dbReference type="SAM" id="SignalP"/>
    </source>
</evidence>
<keyword evidence="1" id="KW-0732">Signal</keyword>